<dbReference type="AlphaFoldDB" id="A0A1M6QGU4"/>
<dbReference type="Proteomes" id="UP000184465">
    <property type="component" value="Unassembled WGS sequence"/>
</dbReference>
<dbReference type="Pfam" id="PF04015">
    <property type="entry name" value="DUF362"/>
    <property type="match status" value="2"/>
</dbReference>
<accession>A0A1M6QGU4</accession>
<proteinExistence type="predicted"/>
<name>A0A1M6QGU4_PARC5</name>
<sequence>MQKTYKILNKNHMEEALREFVKSIPLNHKNKILIKPNFVSLEGYPYTTDFLVIDTIIKLLYEGGARDITVADSPCPDQCMVFEKEYIDMKTKAEDVRNFHRRLRNTATFEEEIEEYNKVKQYIEKYIDFFFNRINKIYSFPFGYKAENLFSTRFNLPLTTSLLNNGYSIKYFDLSAYDLIINLPVLKLHTTVGFTGAVKNFYGILEPQSKVFLHKYKIVGNALKVLCSYLSSLNIYTFLDARIVPDAQQLLWGNSNTWSLNRIIYGDNLRDIDLAAILLLETEGILKECKDKEYYDFISES</sequence>
<protein>
    <recommendedName>
        <fullName evidence="1">DUF362 domain-containing protein</fullName>
    </recommendedName>
</protein>
<keyword evidence="3" id="KW-1185">Reference proteome</keyword>
<dbReference type="InterPro" id="IPR007160">
    <property type="entry name" value="DUF362"/>
</dbReference>
<organism evidence="2 3">
    <name type="scientific">Paramaledivibacter caminithermalis (strain DSM 15212 / CIP 107654 / DViRD3)</name>
    <name type="common">Clostridium caminithermale</name>
    <dbReference type="NCBI Taxonomy" id="1121301"/>
    <lineage>
        <taxon>Bacteria</taxon>
        <taxon>Bacillati</taxon>
        <taxon>Bacillota</taxon>
        <taxon>Clostridia</taxon>
        <taxon>Peptostreptococcales</taxon>
        <taxon>Caminicellaceae</taxon>
        <taxon>Paramaledivibacter</taxon>
    </lineage>
</organism>
<dbReference type="EMBL" id="FRAG01000034">
    <property type="protein sequence ID" value="SHK19385.1"/>
    <property type="molecule type" value="Genomic_DNA"/>
</dbReference>
<dbReference type="RefSeq" id="WP_073150719.1">
    <property type="nucleotide sequence ID" value="NZ_FRAG01000034.1"/>
</dbReference>
<evidence type="ECO:0000313" key="3">
    <source>
        <dbReference type="Proteomes" id="UP000184465"/>
    </source>
</evidence>
<gene>
    <name evidence="2" type="ORF">SAMN02745912_02572</name>
</gene>
<dbReference type="OrthoDB" id="9785671at2"/>
<evidence type="ECO:0000313" key="2">
    <source>
        <dbReference type="EMBL" id="SHK19385.1"/>
    </source>
</evidence>
<feature type="domain" description="DUF362" evidence="1">
    <location>
        <begin position="174"/>
        <end position="276"/>
    </location>
</feature>
<reference evidence="2 3" key="1">
    <citation type="submission" date="2016-11" db="EMBL/GenBank/DDBJ databases">
        <authorList>
            <person name="Jaros S."/>
            <person name="Januszkiewicz K."/>
            <person name="Wedrychowicz H."/>
        </authorList>
    </citation>
    <scope>NUCLEOTIDE SEQUENCE [LARGE SCALE GENOMIC DNA]</scope>
    <source>
        <strain evidence="2 3">DSM 15212</strain>
    </source>
</reference>
<evidence type="ECO:0000259" key="1">
    <source>
        <dbReference type="Pfam" id="PF04015"/>
    </source>
</evidence>
<feature type="domain" description="DUF362" evidence="1">
    <location>
        <begin position="32"/>
        <end position="96"/>
    </location>
</feature>